<dbReference type="Proteomes" id="UP000004374">
    <property type="component" value="Unassembled WGS sequence"/>
</dbReference>
<name>I1DYS5_9GAMM</name>
<gene>
    <name evidence="1" type="ORF">RNAN_2195</name>
</gene>
<keyword evidence="2" id="KW-1185">Reference proteome</keyword>
<sequence>MHSRLAVRFSCVLTELNTDFVTKSCIIAPFFNPINQQFDKGVGCHILQQ</sequence>
<protein>
    <submittedName>
        <fullName evidence="1">Uncharacterized protein</fullName>
    </submittedName>
</protein>
<dbReference type="EMBL" id="BAFK01000011">
    <property type="protein sequence ID" value="GAB59203.1"/>
    <property type="molecule type" value="Genomic_DNA"/>
</dbReference>
<accession>I1DYS5</accession>
<organism evidence="1 2">
    <name type="scientific">Rheinheimera nanhaiensis E407-8</name>
    <dbReference type="NCBI Taxonomy" id="562729"/>
    <lineage>
        <taxon>Bacteria</taxon>
        <taxon>Pseudomonadati</taxon>
        <taxon>Pseudomonadota</taxon>
        <taxon>Gammaproteobacteria</taxon>
        <taxon>Chromatiales</taxon>
        <taxon>Chromatiaceae</taxon>
        <taxon>Rheinheimera</taxon>
    </lineage>
</organism>
<evidence type="ECO:0000313" key="1">
    <source>
        <dbReference type="EMBL" id="GAB59203.1"/>
    </source>
</evidence>
<reference evidence="1 2" key="1">
    <citation type="journal article" date="2012" name="J. Bacteriol.">
        <title>Genome Sequence of the Protease-Producing Bacterium Rheinheimera nanhaiensis E407-8T, Isolated from Deep-Sea Sediment of the South China Sea.</title>
        <authorList>
            <person name="Zhang X.-Y."/>
            <person name="Zhang Y.-J."/>
            <person name="Qin Q.-L."/>
            <person name="Xie B.-B."/>
            <person name="Chen X.-L."/>
            <person name="Zhou B.-C."/>
            <person name="Zhang Y.-Z."/>
        </authorList>
    </citation>
    <scope>NUCLEOTIDE SEQUENCE [LARGE SCALE GENOMIC DNA]</scope>
    <source>
        <strain evidence="1 2">E407-8</strain>
    </source>
</reference>
<comment type="caution">
    <text evidence="1">The sequence shown here is derived from an EMBL/GenBank/DDBJ whole genome shotgun (WGS) entry which is preliminary data.</text>
</comment>
<evidence type="ECO:0000313" key="2">
    <source>
        <dbReference type="Proteomes" id="UP000004374"/>
    </source>
</evidence>
<proteinExistence type="predicted"/>
<dbReference type="AlphaFoldDB" id="I1DYS5"/>